<feature type="transmembrane region" description="Helical" evidence="6">
    <location>
        <begin position="64"/>
        <end position="92"/>
    </location>
</feature>
<comment type="subcellular location">
    <subcellularLocation>
        <location evidence="1">Cell membrane</location>
        <topology evidence="1">Multi-pass membrane protein</topology>
    </subcellularLocation>
</comment>
<keyword evidence="4 6" id="KW-1133">Transmembrane helix</keyword>
<organism evidence="7 8">
    <name type="scientific">Wandonia haliotis</name>
    <dbReference type="NCBI Taxonomy" id="574963"/>
    <lineage>
        <taxon>Bacteria</taxon>
        <taxon>Pseudomonadati</taxon>
        <taxon>Bacteroidota</taxon>
        <taxon>Flavobacteriia</taxon>
        <taxon>Flavobacteriales</taxon>
        <taxon>Crocinitomicaceae</taxon>
        <taxon>Wandonia</taxon>
    </lineage>
</organism>
<sequence length="257" mass="29366">MPINWLIEGIKWRIILKSLHAKVSLSKVVFSLLTGVSSSLFTPNRSGNFIGRMIWLPKRLQIEASVLTIYGNVAQWIASMFFGAIGFALFVHLDFPEIAGWMWVIFYLLTTIMVVLYLRPMVVPRFISRFFWKKSMEHAALVLQRNHQLKWQLLGLSLLRHSIFSIQYVLILSAFTIPVNLELLYAVWTVYFLMTLAPSIAFGKLLVRENIAVFVLAGLIPNSAVILSCSLILWFINLSLPALLGGIIWLRWKPSKS</sequence>
<dbReference type="Proteomes" id="UP001501126">
    <property type="component" value="Unassembled WGS sequence"/>
</dbReference>
<dbReference type="InterPro" id="IPR022791">
    <property type="entry name" value="L-PG_synthase/AglD"/>
</dbReference>
<evidence type="ECO:0000256" key="3">
    <source>
        <dbReference type="ARBA" id="ARBA00022692"/>
    </source>
</evidence>
<comment type="caution">
    <text evidence="7">The sequence shown here is derived from an EMBL/GenBank/DDBJ whole genome shotgun (WGS) entry which is preliminary data.</text>
</comment>
<reference evidence="8" key="1">
    <citation type="journal article" date="2019" name="Int. J. Syst. Evol. Microbiol.">
        <title>The Global Catalogue of Microorganisms (GCM) 10K type strain sequencing project: providing services to taxonomists for standard genome sequencing and annotation.</title>
        <authorList>
            <consortium name="The Broad Institute Genomics Platform"/>
            <consortium name="The Broad Institute Genome Sequencing Center for Infectious Disease"/>
            <person name="Wu L."/>
            <person name="Ma J."/>
        </authorList>
    </citation>
    <scope>NUCLEOTIDE SEQUENCE [LARGE SCALE GENOMIC DNA]</scope>
    <source>
        <strain evidence="8">JCM 16083</strain>
    </source>
</reference>
<protein>
    <submittedName>
        <fullName evidence="7">Uncharacterized protein</fullName>
    </submittedName>
</protein>
<keyword evidence="5 6" id="KW-0472">Membrane</keyword>
<feature type="transmembrane region" description="Helical" evidence="6">
    <location>
        <begin position="153"/>
        <end position="177"/>
    </location>
</feature>
<evidence type="ECO:0000256" key="2">
    <source>
        <dbReference type="ARBA" id="ARBA00022475"/>
    </source>
</evidence>
<keyword evidence="8" id="KW-1185">Reference proteome</keyword>
<accession>A0ABP3Y878</accession>
<dbReference type="Pfam" id="PF03706">
    <property type="entry name" value="LPG_synthase_TM"/>
    <property type="match status" value="1"/>
</dbReference>
<proteinExistence type="predicted"/>
<evidence type="ECO:0000313" key="8">
    <source>
        <dbReference type="Proteomes" id="UP001501126"/>
    </source>
</evidence>
<evidence type="ECO:0000313" key="7">
    <source>
        <dbReference type="EMBL" id="GAA0877002.1"/>
    </source>
</evidence>
<name>A0ABP3Y878_9FLAO</name>
<feature type="transmembrane region" description="Helical" evidence="6">
    <location>
        <begin position="183"/>
        <end position="203"/>
    </location>
</feature>
<evidence type="ECO:0000256" key="6">
    <source>
        <dbReference type="SAM" id="Phobius"/>
    </source>
</evidence>
<gene>
    <name evidence="7" type="ORF">GCM10009118_34120</name>
</gene>
<feature type="transmembrane region" description="Helical" evidence="6">
    <location>
        <begin position="210"/>
        <end position="227"/>
    </location>
</feature>
<feature type="transmembrane region" description="Helical" evidence="6">
    <location>
        <begin position="98"/>
        <end position="118"/>
    </location>
</feature>
<evidence type="ECO:0000256" key="4">
    <source>
        <dbReference type="ARBA" id="ARBA00022989"/>
    </source>
</evidence>
<evidence type="ECO:0000256" key="5">
    <source>
        <dbReference type="ARBA" id="ARBA00023136"/>
    </source>
</evidence>
<evidence type="ECO:0000256" key="1">
    <source>
        <dbReference type="ARBA" id="ARBA00004651"/>
    </source>
</evidence>
<keyword evidence="2" id="KW-1003">Cell membrane</keyword>
<keyword evidence="3 6" id="KW-0812">Transmembrane</keyword>
<dbReference type="EMBL" id="BAAAFH010000022">
    <property type="protein sequence ID" value="GAA0877002.1"/>
    <property type="molecule type" value="Genomic_DNA"/>
</dbReference>